<dbReference type="PANTHER" id="PTHR30386">
    <property type="entry name" value="MEMBRANE FUSION SUBUNIT OF EMRAB-TOLC MULTIDRUG EFFLUX PUMP"/>
    <property type="match status" value="1"/>
</dbReference>
<sequence length="335" mass="38633">MENTPLFRQEVLKNRIHRRLGTVRIVVPFNFRIAGYSALGIVFVLLIFFYFAQISEKIFIRGYLDTEGGIISVESESPGLVDKVAVEEGSFVQKGQLLFVISNPGNESSTGQQDNLRERINNLKREFQIKDEHHHALLNLYSKNYISLSNLKDSESDLLELKNRLKEAEYQLIKYKENQIQHIRAPIDGTVTNIFYRRGQRIQSSKTLLQVIPPEVNLIARLYIPSRNAGFLKPEQTIYLKYDAYPPQRFGFYKAVIKEINQTILTDDKEDKPIQVGEPYYKIKAALKKSSVLVYGKKVKLNHGMTLTAIIAGEKKNIWQWILDPIYSYYGDPIV</sequence>
<evidence type="ECO:0000256" key="3">
    <source>
        <dbReference type="SAM" id="Phobius"/>
    </source>
</evidence>
<dbReference type="OrthoDB" id="9775513at2"/>
<dbReference type="InterPro" id="IPR058625">
    <property type="entry name" value="MdtA-like_BSH"/>
</dbReference>
<name>A0A0W0WMN5_9GAMM</name>
<feature type="coiled-coil region" evidence="2">
    <location>
        <begin position="106"/>
        <end position="178"/>
    </location>
</feature>
<dbReference type="STRING" id="45070.Lnau_2327"/>
<dbReference type="Proteomes" id="UP000054725">
    <property type="component" value="Unassembled WGS sequence"/>
</dbReference>
<dbReference type="InterPro" id="IPR050739">
    <property type="entry name" value="MFP"/>
</dbReference>
<comment type="similarity">
    <text evidence="1">Belongs to the membrane fusion protein (MFP) (TC 8.A.1) family.</text>
</comment>
<dbReference type="PANTHER" id="PTHR30386:SF28">
    <property type="entry name" value="EXPORTED PROTEIN"/>
    <property type="match status" value="1"/>
</dbReference>
<feature type="transmembrane region" description="Helical" evidence="3">
    <location>
        <begin position="33"/>
        <end position="52"/>
    </location>
</feature>
<dbReference type="AlphaFoldDB" id="A0A0W0WMN5"/>
<dbReference type="InterPro" id="IPR058982">
    <property type="entry name" value="Beta-barrel_AprE"/>
</dbReference>
<evidence type="ECO:0000259" key="5">
    <source>
        <dbReference type="Pfam" id="PF26002"/>
    </source>
</evidence>
<reference evidence="6 7" key="1">
    <citation type="submission" date="2015-11" db="EMBL/GenBank/DDBJ databases">
        <title>Genomic analysis of 38 Legionella species identifies large and diverse effector repertoires.</title>
        <authorList>
            <person name="Burstein D."/>
            <person name="Amaro F."/>
            <person name="Zusman T."/>
            <person name="Lifshitz Z."/>
            <person name="Cohen O."/>
            <person name="Gilbert J.A."/>
            <person name="Pupko T."/>
            <person name="Shuman H.A."/>
            <person name="Segal G."/>
        </authorList>
    </citation>
    <scope>NUCLEOTIDE SEQUENCE [LARGE SCALE GENOMIC DNA]</scope>
    <source>
        <strain evidence="6 7">ATCC 49506</strain>
    </source>
</reference>
<comment type="caution">
    <text evidence="6">The sequence shown here is derived from an EMBL/GenBank/DDBJ whole genome shotgun (WGS) entry which is preliminary data.</text>
</comment>
<keyword evidence="3" id="KW-0812">Transmembrane</keyword>
<dbReference type="PATRIC" id="fig|45070.6.peg.2454"/>
<feature type="domain" description="AprE-like beta-barrel" evidence="5">
    <location>
        <begin position="218"/>
        <end position="312"/>
    </location>
</feature>
<protein>
    <submittedName>
        <fullName evidence="6">Hemolysin D</fullName>
    </submittedName>
</protein>
<keyword evidence="2" id="KW-0175">Coiled coil</keyword>
<dbReference type="Gene3D" id="2.40.50.100">
    <property type="match status" value="1"/>
</dbReference>
<evidence type="ECO:0000256" key="1">
    <source>
        <dbReference type="ARBA" id="ARBA00009477"/>
    </source>
</evidence>
<proteinExistence type="inferred from homology"/>
<dbReference type="Pfam" id="PF26002">
    <property type="entry name" value="Beta-barrel_AprE"/>
    <property type="match status" value="1"/>
</dbReference>
<dbReference type="RefSeq" id="WP_058505331.1">
    <property type="nucleotide sequence ID" value="NZ_LNYO01000023.1"/>
</dbReference>
<keyword evidence="7" id="KW-1185">Reference proteome</keyword>
<keyword evidence="3" id="KW-1133">Transmembrane helix</keyword>
<dbReference type="Pfam" id="PF25917">
    <property type="entry name" value="BSH_RND"/>
    <property type="match status" value="1"/>
</dbReference>
<evidence type="ECO:0000259" key="4">
    <source>
        <dbReference type="Pfam" id="PF25917"/>
    </source>
</evidence>
<feature type="domain" description="Multidrug resistance protein MdtA-like barrel-sandwich hybrid" evidence="4">
    <location>
        <begin position="71"/>
        <end position="210"/>
    </location>
</feature>
<dbReference type="EMBL" id="LNYO01000023">
    <property type="protein sequence ID" value="KTD33576.1"/>
    <property type="molecule type" value="Genomic_DNA"/>
</dbReference>
<keyword evidence="3" id="KW-0472">Membrane</keyword>
<dbReference type="SUPFAM" id="SSF111369">
    <property type="entry name" value="HlyD-like secretion proteins"/>
    <property type="match status" value="1"/>
</dbReference>
<organism evidence="6 7">
    <name type="scientific">Legionella nautarum</name>
    <dbReference type="NCBI Taxonomy" id="45070"/>
    <lineage>
        <taxon>Bacteria</taxon>
        <taxon>Pseudomonadati</taxon>
        <taxon>Pseudomonadota</taxon>
        <taxon>Gammaproteobacteria</taxon>
        <taxon>Legionellales</taxon>
        <taxon>Legionellaceae</taxon>
        <taxon>Legionella</taxon>
    </lineage>
</organism>
<evidence type="ECO:0000313" key="6">
    <source>
        <dbReference type="EMBL" id="KTD33576.1"/>
    </source>
</evidence>
<dbReference type="Gene3D" id="1.10.287.470">
    <property type="entry name" value="Helix hairpin bin"/>
    <property type="match status" value="1"/>
</dbReference>
<evidence type="ECO:0000256" key="2">
    <source>
        <dbReference type="SAM" id="Coils"/>
    </source>
</evidence>
<evidence type="ECO:0000313" key="7">
    <source>
        <dbReference type="Proteomes" id="UP000054725"/>
    </source>
</evidence>
<gene>
    <name evidence="6" type="ORF">Lnau_2327</name>
</gene>
<accession>A0A0W0WMN5</accession>